<organism evidence="1 2">
    <name type="scientific">Coemansia aciculifera</name>
    <dbReference type="NCBI Taxonomy" id="417176"/>
    <lineage>
        <taxon>Eukaryota</taxon>
        <taxon>Fungi</taxon>
        <taxon>Fungi incertae sedis</taxon>
        <taxon>Zoopagomycota</taxon>
        <taxon>Kickxellomycotina</taxon>
        <taxon>Kickxellomycetes</taxon>
        <taxon>Kickxellales</taxon>
        <taxon>Kickxellaceae</taxon>
        <taxon>Coemansia</taxon>
    </lineage>
</organism>
<accession>A0ACC1LYU9</accession>
<evidence type="ECO:0000313" key="1">
    <source>
        <dbReference type="EMBL" id="KAJ2890708.1"/>
    </source>
</evidence>
<protein>
    <submittedName>
        <fullName evidence="1">Uncharacterized protein</fullName>
    </submittedName>
</protein>
<feature type="non-terminal residue" evidence="1">
    <location>
        <position position="279"/>
    </location>
</feature>
<keyword evidence="2" id="KW-1185">Reference proteome</keyword>
<gene>
    <name evidence="1" type="ORF">IWW38_003984</name>
</gene>
<proteinExistence type="predicted"/>
<comment type="caution">
    <text evidence="1">The sequence shown here is derived from an EMBL/GenBank/DDBJ whole genome shotgun (WGS) entry which is preliminary data.</text>
</comment>
<name>A0ACC1LYU9_9FUNG</name>
<sequence length="279" mass="31272">MDDDSSRILEKSLMRAYSPFLTKFFQLLPARDQEALRLFSDALSNAHTTSEHVVVKYRAMKKRNLHRYLTIHAMQRLIKRVSSQVQSGSLHIDDQPSSVILQLITDYSQLGFTPGISEYASLVRALAHESGREAEALQLLDEIVDSSDIAPFLVSLKRKRDRQLPMEAMIPSDAEIARIEGSLIAEERKQAAGSHQSQLDAENGTEHDVAAVGLPAVGAAKKPSDLDRVQMLVIRERQRRKMQLEAEGARPVSVSRTLYHMAMRGFAQIYHVRGVMGVL</sequence>
<dbReference type="Proteomes" id="UP001139981">
    <property type="component" value="Unassembled WGS sequence"/>
</dbReference>
<reference evidence="1" key="1">
    <citation type="submission" date="2022-07" db="EMBL/GenBank/DDBJ databases">
        <title>Phylogenomic reconstructions and comparative analyses of Kickxellomycotina fungi.</title>
        <authorList>
            <person name="Reynolds N.K."/>
            <person name="Stajich J.E."/>
            <person name="Barry K."/>
            <person name="Grigoriev I.V."/>
            <person name="Crous P."/>
            <person name="Smith M.E."/>
        </authorList>
    </citation>
    <scope>NUCLEOTIDE SEQUENCE</scope>
    <source>
        <strain evidence="1">CBS 190363</strain>
    </source>
</reference>
<evidence type="ECO:0000313" key="2">
    <source>
        <dbReference type="Proteomes" id="UP001139981"/>
    </source>
</evidence>
<dbReference type="EMBL" id="JANBVB010001245">
    <property type="protein sequence ID" value="KAJ2890708.1"/>
    <property type="molecule type" value="Genomic_DNA"/>
</dbReference>